<dbReference type="GO" id="GO:0005524">
    <property type="term" value="F:ATP binding"/>
    <property type="evidence" value="ECO:0007669"/>
    <property type="project" value="UniProtKB-UniRule"/>
</dbReference>
<comment type="subcellular location">
    <subcellularLocation>
        <location evidence="1">Membrane</location>
        <topology evidence="1">Multi-pass membrane protein</topology>
    </subcellularLocation>
</comment>
<dbReference type="AlphaFoldDB" id="A0A2A2KFD3"/>
<dbReference type="SUPFAM" id="SSF55186">
    <property type="entry name" value="ThrRS/AlaRS common domain"/>
    <property type="match status" value="1"/>
</dbReference>
<comment type="similarity">
    <text evidence="3">Belongs to the class-II aminoacyl-tRNA synthetase family. Alax-L subfamily.</text>
</comment>
<dbReference type="InterPro" id="IPR009000">
    <property type="entry name" value="Transl_B-barrel_sf"/>
</dbReference>
<evidence type="ECO:0000313" key="22">
    <source>
        <dbReference type="Proteomes" id="UP000218231"/>
    </source>
</evidence>
<comment type="function">
    <text evidence="18">Catalyzes the attachment of alanine to tRNA(Ala) in a two-step reaction: alanine is first activated by ATP to form Ala-AMP and then transferred to the acceptor end of tRNA(Ala). Also edits incorrectly charged tRNA(Ala) via its editing domain.</text>
</comment>
<evidence type="ECO:0000313" key="21">
    <source>
        <dbReference type="EMBL" id="PAV72610.1"/>
    </source>
</evidence>
<evidence type="ECO:0000256" key="14">
    <source>
        <dbReference type="ARBA" id="ARBA00022917"/>
    </source>
</evidence>
<keyword evidence="7 18" id="KW-0436">Ligase</keyword>
<dbReference type="Gene3D" id="2.40.30.130">
    <property type="match status" value="1"/>
</dbReference>
<keyword evidence="10 18" id="KW-0547">Nucleotide-binding</keyword>
<keyword evidence="11 18" id="KW-0862">Zinc</keyword>
<gene>
    <name evidence="21" type="ORF">WR25_21066</name>
</gene>
<evidence type="ECO:0000256" key="7">
    <source>
        <dbReference type="ARBA" id="ARBA00022598"/>
    </source>
</evidence>
<proteinExistence type="inferred from homology"/>
<evidence type="ECO:0000256" key="3">
    <source>
        <dbReference type="ARBA" id="ARBA00008429"/>
    </source>
</evidence>
<sequence length="1086" mass="122976">MEDEYESLPTHSIPVHLAAGALAGAVEHCVMFPFDSVKTRMQSLCPCPEMKCPTPVHSLYNIVKREGWLRPLRGMNAVAAGSMPAHALYFTIYEKTKAFLTGNTAAHSNSLAYAASGVVATMFHDAIMNPAEVVKQRMQMAFSPYGSSLECVRCIYRREGFIAFYRSYTTQLTLNIPFQTCHFVTYEFIQQILNPDRHYDPKSHMIAGGIAGGLAAALTTPLDCIKTVLNTQQTATVEKDGAKNLLLKATLQYRGFSDAAATILSSRGYGGFFCGLQARVLFQMRMRLFLKTAVRQITGSSRRQASTLSHNELRRLFFSHFESHNHVIVPSSSIIPREVDDSVLFVNSGMFQFKDIFLGSQSHLTRAASIQKCIRAGGKHNDLEDVGRDLHHHTFFEMMGNWAFRNAYSKEEACRMAWGFLCDVIGIDPARLYVTYYAGSQKLGIPPDNETKDIWKRIGLPDDRIIPFKSENFWEMGSVGPCGPSTEIHFDRIGPNRPEASRLVNRDNSVVELWNIVFISYERKPNKNIVHLPATHIDTGMGFERLLSVVQNVDSNFDTELFQPMFNKIKTLVPAEIPCYSGRVGTEDAEGRDAVYRIMADHSRAVAIAISEGLKVNHRNYWRVIRKMIRRCLLLSTDKLHFPRYAFSELFPVVADTLKDPYIEVFDKLSEIEKCIKKEEKLFWGLIDNRWVNFDKAVNKVQGTSLNGESLYTIYEMTGLPIEMICDMATERHYTFNVGDFHAYLADHKVKSRTRDPPKSFNHPDFANQNEQPKYEYKLLENGEYEFPTVSSSVYGLFSSAGRVSSLQPGHGFVVLKDCQFYADQGGQEGDTGMLKVNGKVIFEVESTMRHNGIVLLRGEAKETLREGQRVEQCIDVNRRLGLMRAHSATHLLNWATRQLGIGAGQDGSHIYEDHLRYEYIVNGRPNSIEVEKIIQKVINKKLPLTVELMDYDEAQGIERLQSDMINKGDYPEKVRVVGFGESVRDDGAVAVEACCGTHVLNTASIGDFAILSEKLKRHRVRRLYAVTGDRARQVREYTRQIIHKLRNQGMTEDEKIDWNMVHISGEKELRKLTNKSKKSVAVENQ</sequence>
<comment type="similarity">
    <text evidence="2">Belongs to the mitochondrial carrier (TC 2.A.29) family.</text>
</comment>
<feature type="repeat" description="Solcar" evidence="19">
    <location>
        <begin position="108"/>
        <end position="192"/>
    </location>
</feature>
<feature type="binding site" evidence="18">
    <location>
        <position position="999"/>
    </location>
    <ligand>
        <name>Zn(2+)</name>
        <dbReference type="ChEBI" id="CHEBI:29105"/>
    </ligand>
</feature>
<evidence type="ECO:0000256" key="11">
    <source>
        <dbReference type="ARBA" id="ARBA00022833"/>
    </source>
</evidence>
<dbReference type="PROSITE" id="PS50920">
    <property type="entry name" value="SOLCAR"/>
    <property type="match status" value="3"/>
</dbReference>
<evidence type="ECO:0000256" key="8">
    <source>
        <dbReference type="ARBA" id="ARBA00022692"/>
    </source>
</evidence>
<dbReference type="PANTHER" id="PTHR11777">
    <property type="entry name" value="ALANYL-TRNA SYNTHETASE"/>
    <property type="match status" value="1"/>
</dbReference>
<dbReference type="GO" id="GO:0004813">
    <property type="term" value="F:alanine-tRNA ligase activity"/>
    <property type="evidence" value="ECO:0007669"/>
    <property type="project" value="UniProtKB-UniRule"/>
</dbReference>
<dbReference type="SMART" id="SM00863">
    <property type="entry name" value="tRNA_SAD"/>
    <property type="match status" value="1"/>
</dbReference>
<dbReference type="STRING" id="2018661.A0A2A2KFD3"/>
<dbReference type="InterPro" id="IPR018165">
    <property type="entry name" value="Ala-tRNA-synth_IIc_core"/>
</dbReference>
<dbReference type="GO" id="GO:0016020">
    <property type="term" value="C:membrane"/>
    <property type="evidence" value="ECO:0007669"/>
    <property type="project" value="UniProtKB-SubCell"/>
</dbReference>
<dbReference type="NCBIfam" id="TIGR00344">
    <property type="entry name" value="alaS"/>
    <property type="match status" value="1"/>
</dbReference>
<dbReference type="Gene3D" id="1.50.40.10">
    <property type="entry name" value="Mitochondrial carrier domain"/>
    <property type="match status" value="2"/>
</dbReference>
<comment type="caution">
    <text evidence="21">The sequence shown here is derived from an EMBL/GenBank/DDBJ whole genome shotgun (WGS) entry which is preliminary data.</text>
</comment>
<dbReference type="PRINTS" id="PR00980">
    <property type="entry name" value="TRNASYNTHALA"/>
</dbReference>
<dbReference type="InterPro" id="IPR018108">
    <property type="entry name" value="MCP_transmembrane"/>
</dbReference>
<dbReference type="EC" id="6.1.1.7" evidence="4"/>
<dbReference type="InterPro" id="IPR023395">
    <property type="entry name" value="MCP_dom_sf"/>
</dbReference>
<dbReference type="GO" id="GO:0006419">
    <property type="term" value="P:alanyl-tRNA aminoacylation"/>
    <property type="evidence" value="ECO:0007669"/>
    <property type="project" value="InterPro"/>
</dbReference>
<comment type="cofactor">
    <cofactor evidence="18">
        <name>Zn(2+)</name>
        <dbReference type="ChEBI" id="CHEBI:29105"/>
    </cofactor>
    <text evidence="18">Binds 1 zinc ion per subunit.</text>
</comment>
<dbReference type="FunFam" id="3.30.980.10:FF:000004">
    <property type="entry name" value="Alanine--tRNA ligase, cytoplasmic"/>
    <property type="match status" value="1"/>
</dbReference>
<dbReference type="InterPro" id="IPR023033">
    <property type="entry name" value="Ala_tRNA_ligase_euk/bac"/>
</dbReference>
<dbReference type="InterPro" id="IPR018162">
    <property type="entry name" value="Ala-tRNA-ligase_IIc_anticod-bd"/>
</dbReference>
<evidence type="ECO:0000256" key="12">
    <source>
        <dbReference type="ARBA" id="ARBA00022840"/>
    </source>
</evidence>
<evidence type="ECO:0000256" key="6">
    <source>
        <dbReference type="ARBA" id="ARBA00022555"/>
    </source>
</evidence>
<dbReference type="OrthoDB" id="2423964at2759"/>
<evidence type="ECO:0000256" key="17">
    <source>
        <dbReference type="ARBA" id="ARBA00048300"/>
    </source>
</evidence>
<dbReference type="InterPro" id="IPR002318">
    <property type="entry name" value="Ala-tRNA-lgiase_IIc"/>
</dbReference>
<evidence type="ECO:0000256" key="16">
    <source>
        <dbReference type="ARBA" id="ARBA00023146"/>
    </source>
</evidence>
<dbReference type="Pfam" id="PF07973">
    <property type="entry name" value="tRNA_SAD"/>
    <property type="match status" value="1"/>
</dbReference>
<keyword evidence="15 19" id="KW-0472">Membrane</keyword>
<keyword evidence="22" id="KW-1185">Reference proteome</keyword>
<dbReference type="InterPro" id="IPR018163">
    <property type="entry name" value="Thr/Ala-tRNA-synth_IIc_edit"/>
</dbReference>
<keyword evidence="6 18" id="KW-0820">tRNA-binding</keyword>
<dbReference type="Gene3D" id="3.30.980.10">
    <property type="entry name" value="Threonyl-trna Synthetase, Chain A, domain 2"/>
    <property type="match status" value="1"/>
</dbReference>
<feature type="binding site" evidence="18">
    <location>
        <position position="891"/>
    </location>
    <ligand>
        <name>Zn(2+)</name>
        <dbReference type="ChEBI" id="CHEBI:29105"/>
    </ligand>
</feature>
<keyword evidence="9 18" id="KW-0479">Metal-binding</keyword>
<keyword evidence="16 18" id="KW-0030">Aminoacyl-tRNA synthetase</keyword>
<feature type="binding site" evidence="18">
    <location>
        <position position="995"/>
    </location>
    <ligand>
        <name>Zn(2+)</name>
        <dbReference type="ChEBI" id="CHEBI:29105"/>
    </ligand>
</feature>
<dbReference type="PANTHER" id="PTHR11777:SF10">
    <property type="entry name" value="ALANINE--TRNA LIGASE, MITOCHONDRIAL"/>
    <property type="match status" value="1"/>
</dbReference>
<dbReference type="SUPFAM" id="SSF50447">
    <property type="entry name" value="Translation proteins"/>
    <property type="match status" value="1"/>
</dbReference>
<keyword evidence="13 18" id="KW-0694">RNA-binding</keyword>
<reference evidence="21 22" key="1">
    <citation type="journal article" date="2017" name="Curr. Biol.">
        <title>Genome architecture and evolution of a unichromosomal asexual nematode.</title>
        <authorList>
            <person name="Fradin H."/>
            <person name="Zegar C."/>
            <person name="Gutwein M."/>
            <person name="Lucas J."/>
            <person name="Kovtun M."/>
            <person name="Corcoran D."/>
            <person name="Baugh L.R."/>
            <person name="Kiontke K."/>
            <person name="Gunsalus K."/>
            <person name="Fitch D.H."/>
            <person name="Piano F."/>
        </authorList>
    </citation>
    <scope>NUCLEOTIDE SEQUENCE [LARGE SCALE GENOMIC DNA]</scope>
    <source>
        <strain evidence="21">PF1309</strain>
    </source>
</reference>
<keyword evidence="12 18" id="KW-0067">ATP-binding</keyword>
<evidence type="ECO:0000256" key="18">
    <source>
        <dbReference type="HAMAP-Rule" id="MF_03133"/>
    </source>
</evidence>
<dbReference type="GO" id="GO:0002161">
    <property type="term" value="F:aminoacyl-tRNA deacylase activity"/>
    <property type="evidence" value="ECO:0007669"/>
    <property type="project" value="TreeGrafter"/>
</dbReference>
<dbReference type="Proteomes" id="UP000218231">
    <property type="component" value="Unassembled WGS sequence"/>
</dbReference>
<dbReference type="CDD" id="cd00673">
    <property type="entry name" value="AlaRS_core"/>
    <property type="match status" value="1"/>
</dbReference>
<dbReference type="InterPro" id="IPR050058">
    <property type="entry name" value="Ala-tRNA_ligase"/>
</dbReference>
<dbReference type="Pfam" id="PF00153">
    <property type="entry name" value="Mito_carr"/>
    <property type="match status" value="3"/>
</dbReference>
<dbReference type="PROSITE" id="PS50860">
    <property type="entry name" value="AA_TRNA_LIGASE_II_ALA"/>
    <property type="match status" value="1"/>
</dbReference>
<evidence type="ECO:0000256" key="5">
    <source>
        <dbReference type="ARBA" id="ARBA00017959"/>
    </source>
</evidence>
<dbReference type="InterPro" id="IPR012947">
    <property type="entry name" value="tRNA_SAD"/>
</dbReference>
<dbReference type="SUPFAM" id="SSF55681">
    <property type="entry name" value="Class II aaRS and biotin synthetases"/>
    <property type="match status" value="1"/>
</dbReference>
<dbReference type="EMBL" id="LIAE01008744">
    <property type="protein sequence ID" value="PAV72610.1"/>
    <property type="molecule type" value="Genomic_DNA"/>
</dbReference>
<keyword evidence="8 19" id="KW-0812">Transmembrane</keyword>
<evidence type="ECO:0000256" key="9">
    <source>
        <dbReference type="ARBA" id="ARBA00022723"/>
    </source>
</evidence>
<dbReference type="GO" id="GO:0005739">
    <property type="term" value="C:mitochondrion"/>
    <property type="evidence" value="ECO:0007669"/>
    <property type="project" value="TreeGrafter"/>
</dbReference>
<keyword evidence="14 18" id="KW-0648">Protein biosynthesis</keyword>
<feature type="repeat" description="Solcar" evidence="19">
    <location>
        <begin position="199"/>
        <end position="300"/>
    </location>
</feature>
<dbReference type="FunFam" id="1.50.40.10:FF:000029">
    <property type="entry name" value="Solute carrier family 25 member 28"/>
    <property type="match status" value="1"/>
</dbReference>
<dbReference type="InterPro" id="IPR045864">
    <property type="entry name" value="aa-tRNA-synth_II/BPL/LPL"/>
</dbReference>
<organism evidence="21 22">
    <name type="scientific">Diploscapter pachys</name>
    <dbReference type="NCBI Taxonomy" id="2018661"/>
    <lineage>
        <taxon>Eukaryota</taxon>
        <taxon>Metazoa</taxon>
        <taxon>Ecdysozoa</taxon>
        <taxon>Nematoda</taxon>
        <taxon>Chromadorea</taxon>
        <taxon>Rhabditida</taxon>
        <taxon>Rhabditina</taxon>
        <taxon>Rhabditomorpha</taxon>
        <taxon>Rhabditoidea</taxon>
        <taxon>Rhabditidae</taxon>
        <taxon>Diploscapter</taxon>
    </lineage>
</organism>
<dbReference type="GO" id="GO:0008270">
    <property type="term" value="F:zinc ion binding"/>
    <property type="evidence" value="ECO:0007669"/>
    <property type="project" value="UniProtKB-UniRule"/>
</dbReference>
<feature type="repeat" description="Solcar" evidence="19">
    <location>
        <begin position="11"/>
        <end position="99"/>
    </location>
</feature>
<comment type="domain">
    <text evidence="18">Consists of three domains; the N-terminal catalytic domain, the editing domain and the C-terminal C-Ala domain. The editing domain removes incorrectly charged amino acids, while the C-Ala domain, along with tRNA(Ala), serves as a bridge to cooperatively bring together the editing and aminoacylation centers thus stimulating deacylation of misacylated tRNAs.</text>
</comment>
<dbReference type="FunFam" id="3.30.930.10:FF:000011">
    <property type="entry name" value="Alanine--tRNA ligase, cytoplasmic"/>
    <property type="match status" value="1"/>
</dbReference>
<dbReference type="GO" id="GO:0000049">
    <property type="term" value="F:tRNA binding"/>
    <property type="evidence" value="ECO:0007669"/>
    <property type="project" value="UniProtKB-KW"/>
</dbReference>
<evidence type="ECO:0000256" key="19">
    <source>
        <dbReference type="PROSITE-ProRule" id="PRU00282"/>
    </source>
</evidence>
<dbReference type="InterPro" id="IPR018164">
    <property type="entry name" value="Ala-tRNA-synth_IIc_N"/>
</dbReference>
<dbReference type="SUPFAM" id="SSF103506">
    <property type="entry name" value="Mitochondrial carrier"/>
    <property type="match status" value="1"/>
</dbReference>
<dbReference type="Gene3D" id="3.30.930.10">
    <property type="entry name" value="Bira Bifunctional Protein, Domain 2"/>
    <property type="match status" value="1"/>
</dbReference>
<comment type="catalytic activity">
    <reaction evidence="17 18">
        <text>tRNA(Ala) + L-alanine + ATP = L-alanyl-tRNA(Ala) + AMP + diphosphate</text>
        <dbReference type="Rhea" id="RHEA:12540"/>
        <dbReference type="Rhea" id="RHEA-COMP:9657"/>
        <dbReference type="Rhea" id="RHEA-COMP:9923"/>
        <dbReference type="ChEBI" id="CHEBI:30616"/>
        <dbReference type="ChEBI" id="CHEBI:33019"/>
        <dbReference type="ChEBI" id="CHEBI:57972"/>
        <dbReference type="ChEBI" id="CHEBI:78442"/>
        <dbReference type="ChEBI" id="CHEBI:78497"/>
        <dbReference type="ChEBI" id="CHEBI:456215"/>
        <dbReference type="EC" id="6.1.1.7"/>
    </reaction>
</comment>
<name>A0A2A2KFD3_9BILA</name>
<feature type="binding site" evidence="18">
    <location>
        <position position="887"/>
    </location>
    <ligand>
        <name>Zn(2+)</name>
        <dbReference type="ChEBI" id="CHEBI:29105"/>
    </ligand>
</feature>
<feature type="domain" description="Alanyl-transfer RNA synthetases family profile" evidence="20">
    <location>
        <begin position="308"/>
        <end position="1038"/>
    </location>
</feature>
<dbReference type="Pfam" id="PF01411">
    <property type="entry name" value="tRNA-synt_2c"/>
    <property type="match status" value="1"/>
</dbReference>
<evidence type="ECO:0000256" key="1">
    <source>
        <dbReference type="ARBA" id="ARBA00004141"/>
    </source>
</evidence>
<comment type="subunit">
    <text evidence="18">Monomer.</text>
</comment>
<dbReference type="HAMAP" id="MF_00036_B">
    <property type="entry name" value="Ala_tRNA_synth_B"/>
    <property type="match status" value="1"/>
</dbReference>
<evidence type="ECO:0000256" key="10">
    <source>
        <dbReference type="ARBA" id="ARBA00022741"/>
    </source>
</evidence>
<accession>A0A2A2KFD3</accession>
<evidence type="ECO:0000256" key="2">
    <source>
        <dbReference type="ARBA" id="ARBA00006375"/>
    </source>
</evidence>
<evidence type="ECO:0000259" key="20">
    <source>
        <dbReference type="PROSITE" id="PS50860"/>
    </source>
</evidence>
<protein>
    <recommendedName>
        <fullName evidence="5">Alanine--tRNA ligase</fullName>
        <ecNumber evidence="4">6.1.1.7</ecNumber>
    </recommendedName>
</protein>
<evidence type="ECO:0000256" key="15">
    <source>
        <dbReference type="ARBA" id="ARBA00023136"/>
    </source>
</evidence>
<evidence type="ECO:0000256" key="4">
    <source>
        <dbReference type="ARBA" id="ARBA00013168"/>
    </source>
</evidence>
<dbReference type="SUPFAM" id="SSF101353">
    <property type="entry name" value="Putative anticodon-binding domain of alanyl-tRNA synthetase (AlaRS)"/>
    <property type="match status" value="1"/>
</dbReference>
<evidence type="ECO:0000256" key="13">
    <source>
        <dbReference type="ARBA" id="ARBA00022884"/>
    </source>
</evidence>